<comment type="caution">
    <text evidence="1">The sequence shown here is derived from an EMBL/GenBank/DDBJ whole genome shotgun (WGS) entry which is preliminary data.</text>
</comment>
<organism evidence="1">
    <name type="scientific">Staphylococcus aureus</name>
    <dbReference type="NCBI Taxonomy" id="1280"/>
    <lineage>
        <taxon>Bacteria</taxon>
        <taxon>Bacillati</taxon>
        <taxon>Bacillota</taxon>
        <taxon>Bacilli</taxon>
        <taxon>Bacillales</taxon>
        <taxon>Staphylococcaceae</taxon>
        <taxon>Staphylococcus</taxon>
    </lineage>
</organism>
<dbReference type="RefSeq" id="WP_001058490.1">
    <property type="nucleotide sequence ID" value="NZ_BEBO01000002.1"/>
</dbReference>
<dbReference type="Pfam" id="PF23767">
    <property type="entry name" value="TscA"/>
    <property type="match status" value="1"/>
</dbReference>
<dbReference type="InterPro" id="IPR055590">
    <property type="entry name" value="TscA"/>
</dbReference>
<proteinExistence type="predicted"/>
<reference evidence="1" key="1">
    <citation type="journal article" date="2015" name="J. Infect. Dis.">
        <title>Parallel Epidemics of Community-Associated Methicillin-Resistant Staphylococcus aureus USA300 Infection in North and South America.</title>
        <authorList>
            <person name="Planet P.J."/>
            <person name="Diaz L."/>
            <person name="Kolokotronis S.O."/>
            <person name="Narechania A."/>
            <person name="Reyes J."/>
            <person name="Xing G."/>
            <person name="Rincon S."/>
            <person name="Smith H."/>
            <person name="Panesso D."/>
            <person name="Ryan C."/>
            <person name="Smith D.P."/>
            <person name="Guzman M."/>
            <person name="Zurita J."/>
            <person name="Sebra R."/>
            <person name="Deikus G."/>
            <person name="Nolan R.L."/>
            <person name="Tenover F.C."/>
            <person name="Weinstock G.M."/>
            <person name="Robinson D.A."/>
            <person name="Arias C.A."/>
        </authorList>
    </citation>
    <scope>NUCLEOTIDE SEQUENCE</scope>
    <source>
        <strain evidence="1">M121</strain>
    </source>
</reference>
<evidence type="ECO:0000313" key="1">
    <source>
        <dbReference type="EMBL" id="KMR57001.1"/>
    </source>
</evidence>
<dbReference type="AlphaFoldDB" id="A0A2B8BQK3"/>
<sequence length="69" mass="8153">MNNEQKEVIEHVVYQLELSVMNNLESYEHTEYVDGIEVVSEVSREKHLELIMKWCAQELKNNFQLGKGE</sequence>
<protein>
    <submittedName>
        <fullName evidence="1">Pathogenicity island protein</fullName>
    </submittedName>
</protein>
<dbReference type="EMBL" id="LALQ01000034">
    <property type="protein sequence ID" value="KMR57001.1"/>
    <property type="molecule type" value="Genomic_DNA"/>
</dbReference>
<accession>A0A2B8BQK3</accession>
<gene>
    <name evidence="1" type="ORF">EP54_08205</name>
</gene>
<name>A0A2B8BQK3_STAAU</name>
<dbReference type="NCBIfam" id="NF047365">
    <property type="entry name" value="TscA"/>
    <property type="match status" value="1"/>
</dbReference>